<protein>
    <submittedName>
        <fullName evidence="3">Uncharacterized protein</fullName>
    </submittedName>
</protein>
<evidence type="ECO:0000313" key="4">
    <source>
        <dbReference type="Proteomes" id="UP000199766"/>
    </source>
</evidence>
<gene>
    <name evidence="3" type="ORF">SAMN02982919_01557</name>
</gene>
<organism evidence="3 4">
    <name type="scientific">Giesbergeria anulus</name>
    <dbReference type="NCBI Taxonomy" id="180197"/>
    <lineage>
        <taxon>Bacteria</taxon>
        <taxon>Pseudomonadati</taxon>
        <taxon>Pseudomonadota</taxon>
        <taxon>Betaproteobacteria</taxon>
        <taxon>Burkholderiales</taxon>
        <taxon>Comamonadaceae</taxon>
        <taxon>Giesbergeria</taxon>
    </lineage>
</organism>
<feature type="region of interest" description="Disordered" evidence="1">
    <location>
        <begin position="83"/>
        <end position="109"/>
    </location>
</feature>
<keyword evidence="4" id="KW-1185">Reference proteome</keyword>
<reference evidence="3 4" key="1">
    <citation type="submission" date="2016-10" db="EMBL/GenBank/DDBJ databases">
        <authorList>
            <person name="de Groot N.N."/>
        </authorList>
    </citation>
    <scope>NUCLEOTIDE SEQUENCE [LARGE SCALE GENOMIC DNA]</scope>
    <source>
        <strain evidence="3 4">ATCC 35958</strain>
    </source>
</reference>
<dbReference type="STRING" id="180197.SAMN02982919_01557"/>
<evidence type="ECO:0000313" key="3">
    <source>
        <dbReference type="EMBL" id="SEQ98305.1"/>
    </source>
</evidence>
<dbReference type="EMBL" id="FOGD01000003">
    <property type="protein sequence ID" value="SEQ98305.1"/>
    <property type="molecule type" value="Genomic_DNA"/>
</dbReference>
<feature type="chain" id="PRO_5011531570" evidence="2">
    <location>
        <begin position="29"/>
        <end position="109"/>
    </location>
</feature>
<dbReference type="AlphaFoldDB" id="A0A1H9KH90"/>
<proteinExistence type="predicted"/>
<evidence type="ECO:0000256" key="2">
    <source>
        <dbReference type="SAM" id="SignalP"/>
    </source>
</evidence>
<dbReference type="Proteomes" id="UP000199766">
    <property type="component" value="Unassembled WGS sequence"/>
</dbReference>
<name>A0A1H9KH90_9BURK</name>
<evidence type="ECO:0000256" key="1">
    <source>
        <dbReference type="SAM" id="MobiDB-lite"/>
    </source>
</evidence>
<dbReference type="RefSeq" id="WP_091455351.1">
    <property type="nucleotide sequence ID" value="NZ_FOGD01000003.1"/>
</dbReference>
<feature type="signal peptide" evidence="2">
    <location>
        <begin position="1"/>
        <end position="28"/>
    </location>
</feature>
<accession>A0A1H9KH90</accession>
<keyword evidence="2" id="KW-0732">Signal</keyword>
<sequence length="109" mass="11483">MPTSTPILPGSLLSWWPWSLLLITTAAAAQTSAAGPAGAAPPSPLPYTSALSAYQAYTDEQVQPWREANERVGRIGGWRTYAKEAARGTSAPQAPVANPHAGQHQHAQP</sequence>
<dbReference type="OrthoDB" id="7022621at2"/>